<proteinExistence type="predicted"/>
<name>A0ABZ0W6C7_9BACT</name>
<keyword evidence="2" id="KW-1185">Reference proteome</keyword>
<sequence length="109" mass="12856">MTRFVNYYNARSSDKICSLFPPPKNEEENCFWNSLKPDEEKSIYDEFGAIKKYEYLGVDTTDPEKVIVFKVLFANKGVKALSFNTKDQKFKNFRFDTSSDLIEKMLKQR</sequence>
<accession>A0ABZ0W6C7</accession>
<protein>
    <submittedName>
        <fullName evidence="1">Uncharacterized protein</fullName>
    </submittedName>
</protein>
<evidence type="ECO:0000313" key="2">
    <source>
        <dbReference type="Proteomes" id="UP001325680"/>
    </source>
</evidence>
<gene>
    <name evidence="1" type="ORF">U0035_20740</name>
</gene>
<dbReference type="EMBL" id="CP139960">
    <property type="protein sequence ID" value="WQD38099.1"/>
    <property type="molecule type" value="Genomic_DNA"/>
</dbReference>
<evidence type="ECO:0000313" key="1">
    <source>
        <dbReference type="EMBL" id="WQD38099.1"/>
    </source>
</evidence>
<reference evidence="1 2" key="1">
    <citation type="submission" date="2023-12" db="EMBL/GenBank/DDBJ databases">
        <title>Genome sequencing and assembly of bacterial species from a model synthetic community.</title>
        <authorList>
            <person name="Hogle S.L."/>
        </authorList>
    </citation>
    <scope>NUCLEOTIDE SEQUENCE [LARGE SCALE GENOMIC DNA]</scope>
    <source>
        <strain evidence="1 2">HAMBI_3031</strain>
    </source>
</reference>
<dbReference type="RefSeq" id="WP_162817855.1">
    <property type="nucleotide sequence ID" value="NZ_CP139960.1"/>
</dbReference>
<dbReference type="Proteomes" id="UP001325680">
    <property type="component" value="Chromosome"/>
</dbReference>
<organism evidence="1 2">
    <name type="scientific">Niabella yanshanensis</name>
    <dbReference type="NCBI Taxonomy" id="577386"/>
    <lineage>
        <taxon>Bacteria</taxon>
        <taxon>Pseudomonadati</taxon>
        <taxon>Bacteroidota</taxon>
        <taxon>Chitinophagia</taxon>
        <taxon>Chitinophagales</taxon>
        <taxon>Chitinophagaceae</taxon>
        <taxon>Niabella</taxon>
    </lineage>
</organism>